<protein>
    <submittedName>
        <fullName evidence="4">WD40 repeat domain-containing protein</fullName>
    </submittedName>
</protein>
<dbReference type="EMBL" id="DSVQ01000019">
    <property type="protein sequence ID" value="HGT41187.1"/>
    <property type="molecule type" value="Genomic_DNA"/>
</dbReference>
<feature type="repeat" description="WD" evidence="3">
    <location>
        <begin position="54"/>
        <end position="95"/>
    </location>
</feature>
<dbReference type="SMART" id="SM00320">
    <property type="entry name" value="WD40"/>
    <property type="match status" value="4"/>
</dbReference>
<sequence length="331" mass="35755">MPADPALTHVAKTFAHNSPLISCRIDPSGRFVFAGAQDNKVVRWDIGSAAKVELAGHESWVRSLAFADEGHTLITGGYDGRLIWWSTTADQPVPLRTVEAHQGWIRAAALSSNGQHLATCGNDLKVKLWNVADGSLVREFAGHERHVYHVAFHPEGTHLVSGDLVARFIDWDLASGAKAREFTIASLTKYDAGFLADYGGPHCMLFSPDGKRLLAGGITNVTNAFAGVGNPILVQIDWETGKDVVTHLTKGNINGVVWGCAWHLDGFIAAAIGGQAGGHLYFWKLDQKDEFHSLKLGNPARDLALHPDGLHIATPHFDSQLRLSLMGPKAG</sequence>
<dbReference type="GO" id="GO:0003720">
    <property type="term" value="F:telomerase activity"/>
    <property type="evidence" value="ECO:0007669"/>
    <property type="project" value="TreeGrafter"/>
</dbReference>
<dbReference type="PANTHER" id="PTHR44791:SF1">
    <property type="entry name" value="TELOMERASE PROTEIN COMPONENT 1"/>
    <property type="match status" value="1"/>
</dbReference>
<evidence type="ECO:0000256" key="1">
    <source>
        <dbReference type="ARBA" id="ARBA00022574"/>
    </source>
</evidence>
<organism evidence="4">
    <name type="scientific">Schlesneria paludicola</name>
    <dbReference type="NCBI Taxonomy" id="360056"/>
    <lineage>
        <taxon>Bacteria</taxon>
        <taxon>Pseudomonadati</taxon>
        <taxon>Planctomycetota</taxon>
        <taxon>Planctomycetia</taxon>
        <taxon>Planctomycetales</taxon>
        <taxon>Planctomycetaceae</taxon>
        <taxon>Schlesneria</taxon>
    </lineage>
</organism>
<name>A0A7C4QQR5_9PLAN</name>
<dbReference type="InterPro" id="IPR052652">
    <property type="entry name" value="Telomerase_Complex_Comp"/>
</dbReference>
<dbReference type="InterPro" id="IPR036322">
    <property type="entry name" value="WD40_repeat_dom_sf"/>
</dbReference>
<comment type="caution">
    <text evidence="4">The sequence shown here is derived from an EMBL/GenBank/DDBJ whole genome shotgun (WGS) entry which is preliminary data.</text>
</comment>
<keyword evidence="1 3" id="KW-0853">WD repeat</keyword>
<dbReference type="PANTHER" id="PTHR44791">
    <property type="entry name" value="TELOMERASE PROTEIN COMPONENT 1 TEP1"/>
    <property type="match status" value="1"/>
</dbReference>
<feature type="repeat" description="WD" evidence="3">
    <location>
        <begin position="98"/>
        <end position="139"/>
    </location>
</feature>
<dbReference type="PROSITE" id="PS50082">
    <property type="entry name" value="WD_REPEATS_2"/>
    <property type="match status" value="4"/>
</dbReference>
<gene>
    <name evidence="4" type="ORF">ENS64_18220</name>
</gene>
<evidence type="ECO:0000256" key="3">
    <source>
        <dbReference type="PROSITE-ProRule" id="PRU00221"/>
    </source>
</evidence>
<dbReference type="PROSITE" id="PS00678">
    <property type="entry name" value="WD_REPEATS_1"/>
    <property type="match status" value="1"/>
</dbReference>
<dbReference type="Pfam" id="PF00400">
    <property type="entry name" value="WD40"/>
    <property type="match status" value="4"/>
</dbReference>
<accession>A0A7C4QQR5</accession>
<evidence type="ECO:0000256" key="2">
    <source>
        <dbReference type="ARBA" id="ARBA00022737"/>
    </source>
</evidence>
<evidence type="ECO:0000313" key="4">
    <source>
        <dbReference type="EMBL" id="HGT41187.1"/>
    </source>
</evidence>
<dbReference type="InterPro" id="IPR019775">
    <property type="entry name" value="WD40_repeat_CS"/>
</dbReference>
<dbReference type="InterPro" id="IPR001680">
    <property type="entry name" value="WD40_rpt"/>
</dbReference>
<dbReference type="Gene3D" id="2.130.10.10">
    <property type="entry name" value="YVTN repeat-like/Quinoprotein amine dehydrogenase"/>
    <property type="match status" value="3"/>
</dbReference>
<dbReference type="SUPFAM" id="SSF50978">
    <property type="entry name" value="WD40 repeat-like"/>
    <property type="match status" value="1"/>
</dbReference>
<dbReference type="InterPro" id="IPR015943">
    <property type="entry name" value="WD40/YVTN_repeat-like_dom_sf"/>
</dbReference>
<dbReference type="AlphaFoldDB" id="A0A7C4QQR5"/>
<proteinExistence type="predicted"/>
<dbReference type="GO" id="GO:0070034">
    <property type="term" value="F:telomerase RNA binding"/>
    <property type="evidence" value="ECO:0007669"/>
    <property type="project" value="TreeGrafter"/>
</dbReference>
<feature type="repeat" description="WD" evidence="3">
    <location>
        <begin position="140"/>
        <end position="181"/>
    </location>
</feature>
<keyword evidence="2" id="KW-0677">Repeat</keyword>
<dbReference type="GO" id="GO:0000722">
    <property type="term" value="P:telomere maintenance via recombination"/>
    <property type="evidence" value="ECO:0007669"/>
    <property type="project" value="TreeGrafter"/>
</dbReference>
<dbReference type="PROSITE" id="PS50294">
    <property type="entry name" value="WD_REPEATS_REGION"/>
    <property type="match status" value="2"/>
</dbReference>
<feature type="repeat" description="WD" evidence="3">
    <location>
        <begin position="13"/>
        <end position="54"/>
    </location>
</feature>
<reference evidence="4" key="1">
    <citation type="journal article" date="2020" name="mSystems">
        <title>Genome- and Community-Level Interaction Insights into Carbon Utilization and Element Cycling Functions of Hydrothermarchaeota in Hydrothermal Sediment.</title>
        <authorList>
            <person name="Zhou Z."/>
            <person name="Liu Y."/>
            <person name="Xu W."/>
            <person name="Pan J."/>
            <person name="Luo Z.H."/>
            <person name="Li M."/>
        </authorList>
    </citation>
    <scope>NUCLEOTIDE SEQUENCE [LARGE SCALE GENOMIC DNA]</scope>
    <source>
        <strain evidence="4">SpSt-508</strain>
    </source>
</reference>